<dbReference type="Proteomes" id="UP000006426">
    <property type="component" value="Plasmid pmppla107"/>
</dbReference>
<dbReference type="AlphaFoldDB" id="A0AAD0V9Q3"/>
<dbReference type="EMBL" id="CP031226">
    <property type="protein sequence ID" value="AXH60005.1"/>
    <property type="molecule type" value="Genomic_DNA"/>
</dbReference>
<keyword evidence="3" id="KW-0614">Plasmid</keyword>
<evidence type="ECO:0000256" key="2">
    <source>
        <dbReference type="SAM" id="MobiDB-lite"/>
    </source>
</evidence>
<evidence type="ECO:0000256" key="1">
    <source>
        <dbReference type="SAM" id="Coils"/>
    </source>
</evidence>
<dbReference type="RefSeq" id="WP_054068239.1">
    <property type="nucleotide sequence ID" value="NZ_CP031226.1"/>
</dbReference>
<reference evidence="3 4" key="1">
    <citation type="journal article" date="2011" name="PLoS Pathog.">
        <title>Dynamic evolution of pathogenicity revealed by sequencing and comparative genomics of 19 Pseudomonas syringae isolates.</title>
        <authorList>
            <person name="Baltrus D.A."/>
            <person name="Nishimura M.T."/>
            <person name="Romanchuk A."/>
            <person name="Chang J.H."/>
            <person name="Mukhtar M.S."/>
            <person name="Cherkis K."/>
            <person name="Roach J."/>
            <person name="Grant S.R."/>
            <person name="Jones C.D."/>
            <person name="Dangl J.L."/>
        </authorList>
    </citation>
    <scope>NUCLEOTIDE SEQUENCE [LARGE SCALE GENOMIC DNA]</scope>
    <source>
        <strain evidence="3 4">M301315</strain>
    </source>
</reference>
<feature type="coiled-coil region" evidence="1">
    <location>
        <begin position="245"/>
        <end position="272"/>
    </location>
</feature>
<feature type="region of interest" description="Disordered" evidence="2">
    <location>
        <begin position="415"/>
        <end position="466"/>
    </location>
</feature>
<keyword evidence="1" id="KW-0175">Coiled coil</keyword>
<sequence length="466" mass="52120">MGVRGTRVVSDIQRVVDEEDSKKTAIARLLRRNEQSQEDQRRIKFDSLAKISDTYLESILDKKDGKDVRAVSADIEHLLAQREKHYAEIESTVEGDREELKVAQEGYAQAQAALGALKDIIYTEIAQSPVIQALRQRVEHARDIAENAEALTDSITSEVKTKLVAYQNDPVFQHLKRRGYDTNDYQGSGLYARLDGWLGRAINYRQAKHDFDMMQALPDAAKTRETDVEKTHEQLKAELEASIKLVRTTHNLEGAERKLHAASEKLRLCQEHINRDQDAINSFLNKTDAMMGRVRDRVKEVMGNFSLPTLERLVSSTASSADDEALENYQQAVRREKQLGEEEITLRSQLNDAEDRFRRAKRARDQFKNAGYDRSDREYGSGFDMNALMLGYMAGNLSLNDFSNRCDRDSEIVRPAPTYTAPSSSSSDSGFKSSSSFGGSSSDSGFSSSSSFGGDSGGGFSSSDSF</sequence>
<name>A0AAD0V9Q3_PSEAV</name>
<geneLocation type="plasmid" evidence="4">
    <name>pmppla107</name>
</geneLocation>
<gene>
    <name evidence="3" type="ORF">PLA107_032790</name>
</gene>
<feature type="compositionally biased region" description="Low complexity" evidence="2">
    <location>
        <begin position="423"/>
        <end position="453"/>
    </location>
</feature>
<proteinExistence type="predicted"/>
<accession>A0AAD0V9Q3</accession>
<organism evidence="3 4">
    <name type="scientific">Pseudomonas amygdali pv. lachrymans str. M301315</name>
    <dbReference type="NCBI Taxonomy" id="629260"/>
    <lineage>
        <taxon>Bacteria</taxon>
        <taxon>Pseudomonadati</taxon>
        <taxon>Pseudomonadota</taxon>
        <taxon>Gammaproteobacteria</taxon>
        <taxon>Pseudomonadales</taxon>
        <taxon>Pseudomonadaceae</taxon>
        <taxon>Pseudomonas</taxon>
        <taxon>Pseudomonas amygdali</taxon>
    </lineage>
</organism>
<evidence type="ECO:0000313" key="3">
    <source>
        <dbReference type="EMBL" id="AXH60005.1"/>
    </source>
</evidence>
<evidence type="ECO:0000313" key="4">
    <source>
        <dbReference type="Proteomes" id="UP000006426"/>
    </source>
</evidence>
<protein>
    <submittedName>
        <fullName evidence="3">Uncharacterized protein</fullName>
    </submittedName>
</protein>